<accession>A0AC35U3A1</accession>
<dbReference type="WBParaSite" id="RSKR_0000715200.1">
    <property type="protein sequence ID" value="RSKR_0000715200.1"/>
    <property type="gene ID" value="RSKR_0000715200"/>
</dbReference>
<sequence>MGDDFQIDGDKLVSLLAIYLKLGLVDIESRLEGWISDDKVLKHQSIIYESCYKANLVQYSNLSKDLISTNFDVLYEIGAFDSLERDPFINLLDLDFIINKNQYLILDVITRWVEFEFQKRKMDWLHLITFINFQKIETKNLKEYMKINTNIYINPEMSLFFVNQLAEKIPEECIDQRKVDALENIYEAPTRIPSNMGNSNYSKMMLFGGTKDGNAVITIDVNQMTVTKERQLLYAKSRHCSERIENQVFVLGDFKNANIEKYDLSGNRNNSVLSFGMSSKKENYGSVLISDKIYVLAGYQDKRKIDIVEYLDPEKMTWIKESDLLDMASCPASVVVDNVMYVASKNRCNKIQRWKNIEVAHNCVVLIGTNNELSNHFKMNVPLKAHWSYFTCYEDTFTGKEAVNYMLEVVPYMTGSNLTRKQIIVLLQSLMYNKHLIRGNFMFVSVKDENETTFMDDSTIYKLTGDEQVRSPKKSLINSSLLDKLVALCSP</sequence>
<proteinExistence type="predicted"/>
<dbReference type="Proteomes" id="UP000095286">
    <property type="component" value="Unplaced"/>
</dbReference>
<reference evidence="2" key="1">
    <citation type="submission" date="2016-11" db="UniProtKB">
        <authorList>
            <consortium name="WormBaseParasite"/>
        </authorList>
    </citation>
    <scope>IDENTIFICATION</scope>
    <source>
        <strain evidence="2">KR3021</strain>
    </source>
</reference>
<organism evidence="1 2">
    <name type="scientific">Rhabditophanes sp. KR3021</name>
    <dbReference type="NCBI Taxonomy" id="114890"/>
    <lineage>
        <taxon>Eukaryota</taxon>
        <taxon>Metazoa</taxon>
        <taxon>Ecdysozoa</taxon>
        <taxon>Nematoda</taxon>
        <taxon>Chromadorea</taxon>
        <taxon>Rhabditida</taxon>
        <taxon>Tylenchina</taxon>
        <taxon>Panagrolaimomorpha</taxon>
        <taxon>Strongyloidoidea</taxon>
        <taxon>Alloionematidae</taxon>
        <taxon>Rhabditophanes</taxon>
    </lineage>
</organism>
<evidence type="ECO:0000313" key="1">
    <source>
        <dbReference type="Proteomes" id="UP000095286"/>
    </source>
</evidence>
<name>A0AC35U3A1_9BILA</name>
<evidence type="ECO:0000313" key="2">
    <source>
        <dbReference type="WBParaSite" id="RSKR_0000715200.1"/>
    </source>
</evidence>
<protein>
    <submittedName>
        <fullName evidence="2">DEP domain-containing protein</fullName>
    </submittedName>
</protein>